<dbReference type="PANTHER" id="PTHR35789">
    <property type="entry name" value="SPORE GERMINATION PROTEIN B3"/>
    <property type="match status" value="1"/>
</dbReference>
<evidence type="ECO:0000256" key="3">
    <source>
        <dbReference type="ARBA" id="ARBA00022544"/>
    </source>
</evidence>
<sequence length="389" mass="43569">MCLHHKLFLICLLFFILTGCWDSHDIEELYMEIGAALDKPKTSTLRRNKEQNQIKLTLQNISPTQLPSESDQGNKKKKYQNLTGVGDSVLEIFREFSLKNDSPPYGQHLKVLVIGEELLKEKNLQILLSLFNRSLEVRDSCILLVAKGEAAKTLKISTDIPAFTLIGIGENESHSANLLPITTNGKATRSMANDENMAIQSVSTKNGKIKFNSAALIKGGVNRLVGYLDEDEVKGLNMLTGDIKGGILKGKDPKTKGLIAYNISSVKSSITPYIEGNHLSFDISIKSVGRLNEDGVHAGNAFSNKFIHRTELAIKEETERLLNQTLTRLQKQQKLDVAGFGEQVRIHYPKQWNHLKRNWDKYFSEASIKLNVSITVEDYMVKGKKEISQ</sequence>
<protein>
    <submittedName>
        <fullName evidence="10">Ger(X)C family spore germination protein</fullName>
    </submittedName>
</protein>
<evidence type="ECO:0000259" key="9">
    <source>
        <dbReference type="Pfam" id="PF25198"/>
    </source>
</evidence>
<dbReference type="InterPro" id="IPR038501">
    <property type="entry name" value="Spore_GerAC_C_sf"/>
</dbReference>
<dbReference type="AlphaFoldDB" id="A0A6I4VXL7"/>
<dbReference type="PANTHER" id="PTHR35789:SF1">
    <property type="entry name" value="SPORE GERMINATION PROTEIN B3"/>
    <property type="match status" value="1"/>
</dbReference>
<feature type="domain" description="Spore germination protein N-terminal" evidence="9">
    <location>
        <begin position="22"/>
        <end position="199"/>
    </location>
</feature>
<reference evidence="10 11" key="1">
    <citation type="submission" date="2019-12" db="EMBL/GenBank/DDBJ databases">
        <title>Whole-genome analyses of novel actinobacteria.</title>
        <authorList>
            <person name="Sahin N."/>
            <person name="Saygin H."/>
        </authorList>
    </citation>
    <scope>NUCLEOTIDE SEQUENCE [LARGE SCALE GENOMIC DNA]</scope>
    <source>
        <strain evidence="10 11">KC615</strain>
    </source>
</reference>
<accession>A0A6I4VXL7</accession>
<dbReference type="Pfam" id="PF25198">
    <property type="entry name" value="Spore_GerAC_N"/>
    <property type="match status" value="1"/>
</dbReference>
<dbReference type="InterPro" id="IPR008844">
    <property type="entry name" value="Spore_GerAC-like"/>
</dbReference>
<evidence type="ECO:0000313" key="11">
    <source>
        <dbReference type="Proteomes" id="UP000430692"/>
    </source>
</evidence>
<evidence type="ECO:0000256" key="2">
    <source>
        <dbReference type="ARBA" id="ARBA00007886"/>
    </source>
</evidence>
<evidence type="ECO:0000256" key="4">
    <source>
        <dbReference type="ARBA" id="ARBA00022729"/>
    </source>
</evidence>
<keyword evidence="6" id="KW-0564">Palmitate</keyword>
<dbReference type="PROSITE" id="PS51257">
    <property type="entry name" value="PROKAR_LIPOPROTEIN"/>
    <property type="match status" value="1"/>
</dbReference>
<dbReference type="Gene3D" id="3.30.300.210">
    <property type="entry name" value="Nutrient germinant receptor protein C, domain 3"/>
    <property type="match status" value="1"/>
</dbReference>
<dbReference type="Gene3D" id="6.20.190.10">
    <property type="entry name" value="Nutrient germinant receptor protein C, domain 1"/>
    <property type="match status" value="1"/>
</dbReference>
<evidence type="ECO:0000256" key="7">
    <source>
        <dbReference type="ARBA" id="ARBA00023288"/>
    </source>
</evidence>
<evidence type="ECO:0000256" key="6">
    <source>
        <dbReference type="ARBA" id="ARBA00023139"/>
    </source>
</evidence>
<keyword evidence="3" id="KW-0309">Germination</keyword>
<dbReference type="Pfam" id="PF05504">
    <property type="entry name" value="Spore_GerAC"/>
    <property type="match status" value="1"/>
</dbReference>
<comment type="similarity">
    <text evidence="2">Belongs to the GerABKC lipoprotein family.</text>
</comment>
<comment type="caution">
    <text evidence="10">The sequence shown here is derived from an EMBL/GenBank/DDBJ whole genome shotgun (WGS) entry which is preliminary data.</text>
</comment>
<dbReference type="InterPro" id="IPR046953">
    <property type="entry name" value="Spore_GerAC-like_C"/>
</dbReference>
<comment type="subcellular location">
    <subcellularLocation>
        <location evidence="1">Membrane</location>
        <topology evidence="1">Lipid-anchor</topology>
    </subcellularLocation>
</comment>
<dbReference type="EMBL" id="WUUL01000009">
    <property type="protein sequence ID" value="MXQ54705.1"/>
    <property type="molecule type" value="Genomic_DNA"/>
</dbReference>
<keyword evidence="4" id="KW-0732">Signal</keyword>
<keyword evidence="5" id="KW-0472">Membrane</keyword>
<feature type="domain" description="Spore germination GerAC-like C-terminal" evidence="8">
    <location>
        <begin position="214"/>
        <end position="378"/>
    </location>
</feature>
<dbReference type="NCBIfam" id="TIGR02887">
    <property type="entry name" value="spore_ger_x_C"/>
    <property type="match status" value="1"/>
</dbReference>
<keyword evidence="7" id="KW-0449">Lipoprotein</keyword>
<gene>
    <name evidence="10" type="ORF">GSM42_13470</name>
</gene>
<dbReference type="RefSeq" id="WP_160802059.1">
    <property type="nucleotide sequence ID" value="NZ_WUUL01000009.1"/>
</dbReference>
<dbReference type="GO" id="GO:0009847">
    <property type="term" value="P:spore germination"/>
    <property type="evidence" value="ECO:0007669"/>
    <property type="project" value="InterPro"/>
</dbReference>
<evidence type="ECO:0000259" key="8">
    <source>
        <dbReference type="Pfam" id="PF05504"/>
    </source>
</evidence>
<proteinExistence type="inferred from homology"/>
<evidence type="ECO:0000256" key="1">
    <source>
        <dbReference type="ARBA" id="ARBA00004635"/>
    </source>
</evidence>
<dbReference type="InterPro" id="IPR057336">
    <property type="entry name" value="GerAC_N"/>
</dbReference>
<keyword evidence="11" id="KW-1185">Reference proteome</keyword>
<organism evidence="10 11">
    <name type="scientific">Shimazuella alba</name>
    <dbReference type="NCBI Taxonomy" id="2690964"/>
    <lineage>
        <taxon>Bacteria</taxon>
        <taxon>Bacillati</taxon>
        <taxon>Bacillota</taxon>
        <taxon>Bacilli</taxon>
        <taxon>Bacillales</taxon>
        <taxon>Thermoactinomycetaceae</taxon>
        <taxon>Shimazuella</taxon>
    </lineage>
</organism>
<name>A0A6I4VXL7_9BACL</name>
<dbReference type="Proteomes" id="UP000430692">
    <property type="component" value="Unassembled WGS sequence"/>
</dbReference>
<evidence type="ECO:0000313" key="10">
    <source>
        <dbReference type="EMBL" id="MXQ54705.1"/>
    </source>
</evidence>
<dbReference type="GO" id="GO:0016020">
    <property type="term" value="C:membrane"/>
    <property type="evidence" value="ECO:0007669"/>
    <property type="project" value="UniProtKB-SubCell"/>
</dbReference>
<evidence type="ECO:0000256" key="5">
    <source>
        <dbReference type="ARBA" id="ARBA00023136"/>
    </source>
</evidence>